<feature type="region of interest" description="Disordered" evidence="6">
    <location>
        <begin position="532"/>
        <end position="552"/>
    </location>
</feature>
<evidence type="ECO:0000259" key="7">
    <source>
        <dbReference type="Pfam" id="PF04084"/>
    </source>
</evidence>
<evidence type="ECO:0000256" key="6">
    <source>
        <dbReference type="SAM" id="MobiDB-lite"/>
    </source>
</evidence>
<dbReference type="Proteomes" id="UP001153069">
    <property type="component" value="Unassembled WGS sequence"/>
</dbReference>
<gene>
    <name evidence="9" type="ORF">SEMRO_2214_G319320.1</name>
</gene>
<dbReference type="Pfam" id="PF24882">
    <property type="entry name" value="WHD_ORC2"/>
    <property type="match status" value="1"/>
</dbReference>
<comment type="caution">
    <text evidence="9">The sequence shown here is derived from an EMBL/GenBank/DDBJ whole genome shotgun (WGS) entry which is preliminary data.</text>
</comment>
<dbReference type="GO" id="GO:0003688">
    <property type="term" value="F:DNA replication origin binding"/>
    <property type="evidence" value="ECO:0007669"/>
    <property type="project" value="UniProtKB-UniRule"/>
</dbReference>
<dbReference type="InterPro" id="IPR056773">
    <property type="entry name" value="WHD_ORC2"/>
</dbReference>
<dbReference type="PANTHER" id="PTHR14052:SF0">
    <property type="entry name" value="ORIGIN RECOGNITION COMPLEX SUBUNIT 2"/>
    <property type="match status" value="1"/>
</dbReference>
<feature type="compositionally biased region" description="Polar residues" evidence="6">
    <location>
        <begin position="227"/>
        <end position="236"/>
    </location>
</feature>
<comment type="subcellular location">
    <subcellularLocation>
        <location evidence="1 5">Nucleus</location>
    </subcellularLocation>
</comment>
<comment type="similarity">
    <text evidence="2 5">Belongs to the ORC2 family.</text>
</comment>
<feature type="compositionally biased region" description="Low complexity" evidence="6">
    <location>
        <begin position="532"/>
        <end position="541"/>
    </location>
</feature>
<reference evidence="9" key="1">
    <citation type="submission" date="2020-06" db="EMBL/GenBank/DDBJ databases">
        <authorList>
            <consortium name="Plant Systems Biology data submission"/>
        </authorList>
    </citation>
    <scope>NUCLEOTIDE SEQUENCE</scope>
    <source>
        <strain evidence="9">D6</strain>
    </source>
</reference>
<comment type="subunit">
    <text evidence="5">Component of the origin recognition complex (ORC).</text>
</comment>
<evidence type="ECO:0000256" key="1">
    <source>
        <dbReference type="ARBA" id="ARBA00004123"/>
    </source>
</evidence>
<feature type="compositionally biased region" description="Basic and acidic residues" evidence="6">
    <location>
        <begin position="32"/>
        <end position="51"/>
    </location>
</feature>
<dbReference type="EMBL" id="CAICTM010002212">
    <property type="protein sequence ID" value="CAB9528385.1"/>
    <property type="molecule type" value="Genomic_DNA"/>
</dbReference>
<dbReference type="AlphaFoldDB" id="A0A9N8HXH3"/>
<feature type="domain" description="Origin recognition complex subunit 2 RecA-like" evidence="7">
    <location>
        <begin position="318"/>
        <end position="511"/>
    </location>
</feature>
<evidence type="ECO:0000256" key="2">
    <source>
        <dbReference type="ARBA" id="ARBA00007421"/>
    </source>
</evidence>
<evidence type="ECO:0000256" key="4">
    <source>
        <dbReference type="ARBA" id="ARBA00023242"/>
    </source>
</evidence>
<dbReference type="GO" id="GO:0005664">
    <property type="term" value="C:nuclear origin of replication recognition complex"/>
    <property type="evidence" value="ECO:0007669"/>
    <property type="project" value="UniProtKB-UniRule"/>
</dbReference>
<dbReference type="GO" id="GO:0006260">
    <property type="term" value="P:DNA replication"/>
    <property type="evidence" value="ECO:0007669"/>
    <property type="project" value="UniProtKB-UniRule"/>
</dbReference>
<feature type="region of interest" description="Disordered" evidence="6">
    <location>
        <begin position="1"/>
        <end position="51"/>
    </location>
</feature>
<dbReference type="Pfam" id="PF04084">
    <property type="entry name" value="RecA-like_ORC2"/>
    <property type="match status" value="1"/>
</dbReference>
<keyword evidence="4 5" id="KW-0539">Nucleus</keyword>
<evidence type="ECO:0000313" key="9">
    <source>
        <dbReference type="EMBL" id="CAB9528385.1"/>
    </source>
</evidence>
<dbReference type="InterPro" id="IPR056772">
    <property type="entry name" value="RecA-like_ORC2"/>
</dbReference>
<organism evidence="9 10">
    <name type="scientific">Seminavis robusta</name>
    <dbReference type="NCBI Taxonomy" id="568900"/>
    <lineage>
        <taxon>Eukaryota</taxon>
        <taxon>Sar</taxon>
        <taxon>Stramenopiles</taxon>
        <taxon>Ochrophyta</taxon>
        <taxon>Bacillariophyta</taxon>
        <taxon>Bacillariophyceae</taxon>
        <taxon>Bacillariophycidae</taxon>
        <taxon>Naviculales</taxon>
        <taxon>Naviculaceae</taxon>
        <taxon>Seminavis</taxon>
    </lineage>
</organism>
<keyword evidence="3 5" id="KW-0235">DNA replication</keyword>
<protein>
    <recommendedName>
        <fullName evidence="5">Origin recognition complex subunit 2</fullName>
    </recommendedName>
</protein>
<dbReference type="PANTHER" id="PTHR14052">
    <property type="entry name" value="ORIGIN RECOGNITION COMPLEX SUBUNIT 2"/>
    <property type="match status" value="1"/>
</dbReference>
<name>A0A9N8HXH3_9STRA</name>
<evidence type="ECO:0000256" key="3">
    <source>
        <dbReference type="ARBA" id="ARBA00022705"/>
    </source>
</evidence>
<evidence type="ECO:0000313" key="10">
    <source>
        <dbReference type="Proteomes" id="UP001153069"/>
    </source>
</evidence>
<accession>A0A9N8HXH3</accession>
<evidence type="ECO:0000259" key="8">
    <source>
        <dbReference type="Pfam" id="PF24882"/>
    </source>
</evidence>
<feature type="domain" description="Origin recognition complex subunit 2 winged-helix" evidence="8">
    <location>
        <begin position="602"/>
        <end position="655"/>
    </location>
</feature>
<keyword evidence="10" id="KW-1185">Reference proteome</keyword>
<proteinExistence type="inferred from homology"/>
<sequence length="668" mass="75687">MEDATMADPQAITGEEPNIRHQEDDEQMQSEDTSKEKDDKKAERLKTDDTAQYYPREHDVSELSVQERNDLSAMQLRFCFSDANFRPVWTDLSKAGWVYDSGRRRYRPPDVSRENANKDESLLLTAREVAEHLDYGALQDVTASTSDVQQSSKQQNTAMIPRLALGQEERWRRLRDDACYHLFLSNLQMLKEKKDEEKDEEENTENGDKQTATTSKSKKKNTKNNPKLASNQSKPRSSGRRTRSVTEADRGAGQYLNKANIQAKQARIKAKQANATTTTTINDENQPPKFERLSLQECIRKMEEYNNNEKEDDIVTQAEESCREQFAEWQFLLATNHSLVVYGFGSKRALLTEFAESHLRKEGYVLALDGFDPEITTQGILSLLVNVFLDGLEPSAAQKSLPGMQNEESMEVTKTLRDPVTGTVRHVTRRKIRDPLDRAHAIALAIAAKGSLLIYLLVHNLEGLKTRLAQQVLSTLVCPSIRLVASFDHVDTPALLWNTQTSAQYRFIWKQVHTYRPYSRELLLLAPDEIQSSSSTSGGNNNKRRTAGAGGRTRRNLLITDGQAADRVMEVLRNLATRYTEVMHNLANLQLDAQGGTKIVWVDAAQLLQKCLNTCTVKSDAQLRTFLDELDDHELVVVQKQGSTSVMVRIPYADEKLYEILAYKPNQS</sequence>
<comment type="function">
    <text evidence="5">Component of the origin recognition complex (ORC) that binds origins of replication. DNA-binding is ATP-dependent. ORC is required to assemble the pre-replication complex necessary to initiate DNA replication.</text>
</comment>
<dbReference type="InterPro" id="IPR007220">
    <property type="entry name" value="ORC2"/>
</dbReference>
<dbReference type="OrthoDB" id="346673at2759"/>
<feature type="region of interest" description="Disordered" evidence="6">
    <location>
        <begin position="194"/>
        <end position="253"/>
    </location>
</feature>
<evidence type="ECO:0000256" key="5">
    <source>
        <dbReference type="RuleBase" id="RU368084"/>
    </source>
</evidence>